<dbReference type="InterPro" id="IPR036574">
    <property type="entry name" value="Scorpion_toxin-like_sf"/>
</dbReference>
<comment type="subcellular location">
    <subcellularLocation>
        <location evidence="1">Secreted</location>
    </subcellularLocation>
</comment>
<dbReference type="Gene3D" id="3.30.30.10">
    <property type="entry name" value="Knottin, scorpion toxin-like"/>
    <property type="match status" value="1"/>
</dbReference>
<evidence type="ECO:0000313" key="6">
    <source>
        <dbReference type="Proteomes" id="UP000752696"/>
    </source>
</evidence>
<feature type="domain" description="Invertebrate defensins family profile" evidence="4">
    <location>
        <begin position="21"/>
        <end position="60"/>
    </location>
</feature>
<keyword evidence="2" id="KW-0964">Secreted</keyword>
<evidence type="ECO:0000256" key="1">
    <source>
        <dbReference type="ARBA" id="ARBA00004613"/>
    </source>
</evidence>
<name>A0A6V7HI72_9HYME</name>
<dbReference type="Proteomes" id="UP000752696">
    <property type="component" value="Unassembled WGS sequence"/>
</dbReference>
<dbReference type="GO" id="GO:0006959">
    <property type="term" value="P:humoral immune response"/>
    <property type="evidence" value="ECO:0007669"/>
    <property type="project" value="TreeGrafter"/>
</dbReference>
<dbReference type="AlphaFoldDB" id="A0A6V7HI72"/>
<organism evidence="5 6">
    <name type="scientific">Heterotrigona itama</name>
    <dbReference type="NCBI Taxonomy" id="395501"/>
    <lineage>
        <taxon>Eukaryota</taxon>
        <taxon>Metazoa</taxon>
        <taxon>Ecdysozoa</taxon>
        <taxon>Arthropoda</taxon>
        <taxon>Hexapoda</taxon>
        <taxon>Insecta</taxon>
        <taxon>Pterygota</taxon>
        <taxon>Neoptera</taxon>
        <taxon>Endopterygota</taxon>
        <taxon>Hymenoptera</taxon>
        <taxon>Apocrita</taxon>
        <taxon>Aculeata</taxon>
        <taxon>Apoidea</taxon>
        <taxon>Anthophila</taxon>
        <taxon>Apidae</taxon>
        <taxon>Heterotrigona</taxon>
    </lineage>
</organism>
<dbReference type="PROSITE" id="PS51378">
    <property type="entry name" value="INVERT_DEFENSINS"/>
    <property type="match status" value="1"/>
</dbReference>
<gene>
    <name evidence="5" type="ORF">MHI_LOCUS949850</name>
</gene>
<feature type="non-terminal residue" evidence="5">
    <location>
        <position position="60"/>
    </location>
</feature>
<comment type="caution">
    <text evidence="5">The sequence shown here is derived from an EMBL/GenBank/DDBJ whole genome shotgun (WGS) entry which is preliminary data.</text>
</comment>
<evidence type="ECO:0000313" key="5">
    <source>
        <dbReference type="EMBL" id="CAD1480596.1"/>
    </source>
</evidence>
<dbReference type="OrthoDB" id="10038290at2759"/>
<protein>
    <recommendedName>
        <fullName evidence="4">Invertebrate defensins family profile domain-containing protein</fullName>
    </recommendedName>
</protein>
<evidence type="ECO:0000256" key="2">
    <source>
        <dbReference type="ARBA" id="ARBA00022525"/>
    </source>
</evidence>
<sequence length="60" mass="6753">EEEYEPLELPGVEERADRHKRLTCDLLSFKKKLARTACAANCLRMGKAGGRCKKGICVCR</sequence>
<dbReference type="GO" id="GO:0042742">
    <property type="term" value="P:defense response to bacterium"/>
    <property type="evidence" value="ECO:0007669"/>
    <property type="project" value="TreeGrafter"/>
</dbReference>
<dbReference type="EMBL" id="CAJDYZ010012273">
    <property type="protein sequence ID" value="CAD1480596.1"/>
    <property type="molecule type" value="Genomic_DNA"/>
</dbReference>
<proteinExistence type="predicted"/>
<dbReference type="GO" id="GO:0005615">
    <property type="term" value="C:extracellular space"/>
    <property type="evidence" value="ECO:0007669"/>
    <property type="project" value="TreeGrafter"/>
</dbReference>
<dbReference type="Pfam" id="PF01097">
    <property type="entry name" value="Defensin_2"/>
    <property type="match status" value="1"/>
</dbReference>
<dbReference type="SUPFAM" id="SSF57095">
    <property type="entry name" value="Scorpion toxin-like"/>
    <property type="match status" value="1"/>
</dbReference>
<dbReference type="InterPro" id="IPR001542">
    <property type="entry name" value="Defensin_invertebrate/fungal"/>
</dbReference>
<accession>A0A6V7HI72</accession>
<keyword evidence="6" id="KW-1185">Reference proteome</keyword>
<evidence type="ECO:0000256" key="3">
    <source>
        <dbReference type="ARBA" id="ARBA00023157"/>
    </source>
</evidence>
<dbReference type="PANTHER" id="PTHR13645">
    <property type="entry name" value="DEFENSIN"/>
    <property type="match status" value="1"/>
</dbReference>
<evidence type="ECO:0000259" key="4">
    <source>
        <dbReference type="PROSITE" id="PS51378"/>
    </source>
</evidence>
<feature type="non-terminal residue" evidence="5">
    <location>
        <position position="1"/>
    </location>
</feature>
<reference evidence="5" key="1">
    <citation type="submission" date="2020-07" db="EMBL/GenBank/DDBJ databases">
        <authorList>
            <person name="Nazaruddin N."/>
        </authorList>
    </citation>
    <scope>NUCLEOTIDE SEQUENCE</scope>
</reference>
<dbReference type="PANTHER" id="PTHR13645:SF0">
    <property type="entry name" value="DEFENSIN"/>
    <property type="match status" value="1"/>
</dbReference>
<keyword evidence="3" id="KW-1015">Disulfide bond</keyword>